<dbReference type="InterPro" id="IPR050796">
    <property type="entry name" value="SCF_F-box_component"/>
</dbReference>
<dbReference type="SUPFAM" id="SSF81383">
    <property type="entry name" value="F-box domain"/>
    <property type="match status" value="1"/>
</dbReference>
<dbReference type="RefSeq" id="XP_019091151.1">
    <property type="nucleotide sequence ID" value="XM_019235606.1"/>
</dbReference>
<reference evidence="3" key="2">
    <citation type="submission" date="2025-08" db="UniProtKB">
        <authorList>
            <consortium name="RefSeq"/>
        </authorList>
    </citation>
    <scope>IDENTIFICATION</scope>
    <source>
        <tissue evidence="3">Leaf</tissue>
    </source>
</reference>
<evidence type="ECO:0000259" key="1">
    <source>
        <dbReference type="PROSITE" id="PS50181"/>
    </source>
</evidence>
<name>A0ABM1QWL3_CAMSA</name>
<evidence type="ECO:0000313" key="2">
    <source>
        <dbReference type="Proteomes" id="UP000694864"/>
    </source>
</evidence>
<protein>
    <submittedName>
        <fullName evidence="3">F-box/kelch-repeat protein At1g20940</fullName>
    </submittedName>
</protein>
<dbReference type="PROSITE" id="PS50181">
    <property type="entry name" value="FBOX"/>
    <property type="match status" value="1"/>
</dbReference>
<proteinExistence type="predicted"/>
<keyword evidence="2" id="KW-1185">Reference proteome</keyword>
<dbReference type="InterPro" id="IPR036047">
    <property type="entry name" value="F-box-like_dom_sf"/>
</dbReference>
<accession>A0ABM1QWL3</accession>
<dbReference type="PANTHER" id="PTHR31672">
    <property type="entry name" value="BNACNNG10540D PROTEIN"/>
    <property type="match status" value="1"/>
</dbReference>
<evidence type="ECO:0000313" key="3">
    <source>
        <dbReference type="RefSeq" id="XP_019091151.1"/>
    </source>
</evidence>
<dbReference type="InterPro" id="IPR001810">
    <property type="entry name" value="F-box_dom"/>
</dbReference>
<reference evidence="2" key="1">
    <citation type="journal article" date="2014" name="Nat. Commun.">
        <title>The emerging biofuel crop Camelina sativa retains a highly undifferentiated hexaploid genome structure.</title>
        <authorList>
            <person name="Kagale S."/>
            <person name="Koh C."/>
            <person name="Nixon J."/>
            <person name="Bollina V."/>
            <person name="Clarke W.E."/>
            <person name="Tuteja R."/>
            <person name="Spillane C."/>
            <person name="Robinson S.J."/>
            <person name="Links M.G."/>
            <person name="Clarke C."/>
            <person name="Higgins E.E."/>
            <person name="Huebert T."/>
            <person name="Sharpe A.G."/>
            <person name="Parkin I.A."/>
        </authorList>
    </citation>
    <scope>NUCLEOTIDE SEQUENCE [LARGE SCALE GENOMIC DNA]</scope>
    <source>
        <strain evidence="2">cv. DH55</strain>
    </source>
</reference>
<dbReference type="Proteomes" id="UP000694864">
    <property type="component" value="Chromosome 14"/>
</dbReference>
<dbReference type="Pfam" id="PF00646">
    <property type="entry name" value="F-box"/>
    <property type="match status" value="1"/>
</dbReference>
<dbReference type="GeneID" id="104744046"/>
<gene>
    <name evidence="3" type="primary">LOC104744046</name>
</gene>
<feature type="domain" description="F-box" evidence="1">
    <location>
        <begin position="9"/>
        <end position="59"/>
    </location>
</feature>
<sequence>MGDPHFDSSFAINGLPLDLLNEILLKLEPKTLAMMRCTNKYFQSYLSDPAENCILWARARARPSFFDISMTCVGFAVNRNRTTMTFKIVCILEMETMETVYGFEISDGDSWRLSETTITDRSNSFLLGMKPVYLDGTLHWLRNDGSIVAFNPETEQARFIPLIFHRGDPETEQARPKMLIAEDSKKNSLTLLSGTKENIAVYTLLGDSKWALAKQIKNMPIDEREDAFWDLVAYDGKCLVVRDIKMDNFEKVVYVCDIEANSWRVLGSARVCKHVSHQYLYKITPSLFFVEEDKQHKVVVASNDKQISYLNDIMELIDITKY</sequence>
<organism evidence="2 3">
    <name type="scientific">Camelina sativa</name>
    <name type="common">False flax</name>
    <name type="synonym">Myagrum sativum</name>
    <dbReference type="NCBI Taxonomy" id="90675"/>
    <lineage>
        <taxon>Eukaryota</taxon>
        <taxon>Viridiplantae</taxon>
        <taxon>Streptophyta</taxon>
        <taxon>Embryophyta</taxon>
        <taxon>Tracheophyta</taxon>
        <taxon>Spermatophyta</taxon>
        <taxon>Magnoliopsida</taxon>
        <taxon>eudicotyledons</taxon>
        <taxon>Gunneridae</taxon>
        <taxon>Pentapetalae</taxon>
        <taxon>rosids</taxon>
        <taxon>malvids</taxon>
        <taxon>Brassicales</taxon>
        <taxon>Brassicaceae</taxon>
        <taxon>Camelineae</taxon>
        <taxon>Camelina</taxon>
    </lineage>
</organism>
<dbReference type="SMART" id="SM00256">
    <property type="entry name" value="FBOX"/>
    <property type="match status" value="1"/>
</dbReference>